<sequence>MVQKEELWSTVPVMSTADYVLFKQQIFELYPGAEGNHLYIIANLEQCIMEALTQGIHTHSEEMIYFREFAPIMNYLIQMG</sequence>
<dbReference type="InParanoid" id="A0A165DP74"/>
<dbReference type="GeneID" id="63830881"/>
<keyword evidence="2" id="KW-1185">Reference proteome</keyword>
<gene>
    <name evidence="1" type="ORF">LAESUDRAFT_781351</name>
</gene>
<dbReference type="Proteomes" id="UP000076871">
    <property type="component" value="Unassembled WGS sequence"/>
</dbReference>
<evidence type="ECO:0000313" key="2">
    <source>
        <dbReference type="Proteomes" id="UP000076871"/>
    </source>
</evidence>
<dbReference type="RefSeq" id="XP_040763061.1">
    <property type="nucleotide sequence ID" value="XM_040913853.1"/>
</dbReference>
<evidence type="ECO:0000313" key="1">
    <source>
        <dbReference type="EMBL" id="KZT05321.1"/>
    </source>
</evidence>
<name>A0A165DP74_9APHY</name>
<protein>
    <submittedName>
        <fullName evidence="1">Uncharacterized protein</fullName>
    </submittedName>
</protein>
<dbReference type="AlphaFoldDB" id="A0A165DP74"/>
<accession>A0A165DP74</accession>
<dbReference type="OrthoDB" id="3260546at2759"/>
<dbReference type="EMBL" id="KV427631">
    <property type="protein sequence ID" value="KZT05321.1"/>
    <property type="molecule type" value="Genomic_DNA"/>
</dbReference>
<reference evidence="1 2" key="1">
    <citation type="journal article" date="2016" name="Mol. Biol. Evol.">
        <title>Comparative Genomics of Early-Diverging Mushroom-Forming Fungi Provides Insights into the Origins of Lignocellulose Decay Capabilities.</title>
        <authorList>
            <person name="Nagy L.G."/>
            <person name="Riley R."/>
            <person name="Tritt A."/>
            <person name="Adam C."/>
            <person name="Daum C."/>
            <person name="Floudas D."/>
            <person name="Sun H."/>
            <person name="Yadav J.S."/>
            <person name="Pangilinan J."/>
            <person name="Larsson K.H."/>
            <person name="Matsuura K."/>
            <person name="Barry K."/>
            <person name="Labutti K."/>
            <person name="Kuo R."/>
            <person name="Ohm R.A."/>
            <person name="Bhattacharya S.S."/>
            <person name="Shirouzu T."/>
            <person name="Yoshinaga Y."/>
            <person name="Martin F.M."/>
            <person name="Grigoriev I.V."/>
            <person name="Hibbett D.S."/>
        </authorList>
    </citation>
    <scope>NUCLEOTIDE SEQUENCE [LARGE SCALE GENOMIC DNA]</scope>
    <source>
        <strain evidence="1 2">93-53</strain>
    </source>
</reference>
<proteinExistence type="predicted"/>
<organism evidence="1 2">
    <name type="scientific">Laetiporus sulphureus 93-53</name>
    <dbReference type="NCBI Taxonomy" id="1314785"/>
    <lineage>
        <taxon>Eukaryota</taxon>
        <taxon>Fungi</taxon>
        <taxon>Dikarya</taxon>
        <taxon>Basidiomycota</taxon>
        <taxon>Agaricomycotina</taxon>
        <taxon>Agaricomycetes</taxon>
        <taxon>Polyporales</taxon>
        <taxon>Laetiporus</taxon>
    </lineage>
</organism>